<dbReference type="Gene3D" id="3.40.50.150">
    <property type="entry name" value="Vaccinia Virus protein VP39"/>
    <property type="match status" value="1"/>
</dbReference>
<sequence>MDSLPIEACERGLVPDFIARAGMRRLIGQRLATPEAKNADKRNEAMRAFLERANSGPIAQHTADANAQHYELPPAFFEQVLGAHLKYSGCLFESGIDDLDTAEHAMLALTADRARIRDGQRILDLGCGWGSFSLWAARRFPHAQVRAVSNSSTQREWIEARAAERELDNLTVETCDINRFDPGEKQFDRIVSIEMFEHMRNYRELFSRCARWLDDHGRLFVHVFAHKHLAYRFTNDSANDWMARYFFTGGVMPSQSLFAHFQRDLLLRDSWWVSGTHYRDTANAWLARMDDKRDAVMAVMRETYGEADAERWFNRWRMFFMAVAELFGYGGGNEWGVGHYLFTPRRALDDVRT</sequence>
<dbReference type="Pfam" id="PF02353">
    <property type="entry name" value="CMAS"/>
    <property type="match status" value="1"/>
</dbReference>
<gene>
    <name evidence="1" type="ORF">C41B8_08520</name>
</gene>
<dbReference type="eggNOG" id="COG2230">
    <property type="taxonomic scope" value="Bacteria"/>
</dbReference>
<dbReference type="PANTHER" id="PTHR43832">
    <property type="match status" value="1"/>
</dbReference>
<keyword evidence="1" id="KW-0808">Transferase</keyword>
<dbReference type="PANTHER" id="PTHR43832:SF1">
    <property type="entry name" value="S-ADENOSYL-L-METHIONINE-DEPENDENT METHYLTRANSFERASES SUPERFAMILY PROTEIN"/>
    <property type="match status" value="1"/>
</dbReference>
<dbReference type="InterPro" id="IPR029063">
    <property type="entry name" value="SAM-dependent_MTases_sf"/>
</dbReference>
<dbReference type="GO" id="GO:0008168">
    <property type="term" value="F:methyltransferase activity"/>
    <property type="evidence" value="ECO:0007669"/>
    <property type="project" value="UniProtKB-KW"/>
</dbReference>
<dbReference type="SUPFAM" id="SSF53335">
    <property type="entry name" value="S-adenosyl-L-methionine-dependent methyltransferases"/>
    <property type="match status" value="1"/>
</dbReference>
<dbReference type="FunFam" id="3.40.50.150:FF:000554">
    <property type="entry name" value="Cation-transporting ATPase"/>
    <property type="match status" value="1"/>
</dbReference>
<accession>A0A084ILN1</accession>
<dbReference type="CDD" id="cd02440">
    <property type="entry name" value="AdoMet_MTases"/>
    <property type="match status" value="1"/>
</dbReference>
<dbReference type="OrthoDB" id="9782855at2"/>
<evidence type="ECO:0000313" key="1">
    <source>
        <dbReference type="EMBL" id="KEZ77615.1"/>
    </source>
</evidence>
<dbReference type="Proteomes" id="UP000028302">
    <property type="component" value="Unassembled WGS sequence"/>
</dbReference>
<name>A0A084ILN1_SALHC</name>
<dbReference type="RefSeq" id="WP_037336654.1">
    <property type="nucleotide sequence ID" value="NZ_APNK01000010.1"/>
</dbReference>
<protein>
    <submittedName>
        <fullName evidence="1">Type 11 methyltransferase</fullName>
    </submittedName>
</protein>
<reference evidence="1 2" key="1">
    <citation type="submission" date="2013-03" db="EMBL/GenBank/DDBJ databases">
        <title>Salinisphaera hydrothermalis C41B8 Genome Sequencing.</title>
        <authorList>
            <person name="Li C."/>
            <person name="Lai Q."/>
            <person name="Shao Z."/>
        </authorList>
    </citation>
    <scope>NUCLEOTIDE SEQUENCE [LARGE SCALE GENOMIC DNA]</scope>
    <source>
        <strain evidence="1 2">C41B8</strain>
    </source>
</reference>
<keyword evidence="1" id="KW-0489">Methyltransferase</keyword>
<organism evidence="1 2">
    <name type="scientific">Salinisphaera hydrothermalis (strain C41B8)</name>
    <dbReference type="NCBI Taxonomy" id="1304275"/>
    <lineage>
        <taxon>Bacteria</taxon>
        <taxon>Pseudomonadati</taxon>
        <taxon>Pseudomonadota</taxon>
        <taxon>Gammaproteobacteria</taxon>
        <taxon>Salinisphaerales</taxon>
        <taxon>Salinisphaeraceae</taxon>
        <taxon>Salinisphaera</taxon>
    </lineage>
</organism>
<dbReference type="STRING" id="1304275.C41B8_08520"/>
<evidence type="ECO:0000313" key="2">
    <source>
        <dbReference type="Proteomes" id="UP000028302"/>
    </source>
</evidence>
<dbReference type="EMBL" id="APNK01000010">
    <property type="protein sequence ID" value="KEZ77615.1"/>
    <property type="molecule type" value="Genomic_DNA"/>
</dbReference>
<dbReference type="PATRIC" id="fig|1304275.5.peg.1736"/>
<dbReference type="GO" id="GO:0032259">
    <property type="term" value="P:methylation"/>
    <property type="evidence" value="ECO:0007669"/>
    <property type="project" value="UniProtKB-KW"/>
</dbReference>
<dbReference type="AlphaFoldDB" id="A0A084ILN1"/>
<proteinExistence type="predicted"/>
<keyword evidence="2" id="KW-1185">Reference proteome</keyword>
<comment type="caution">
    <text evidence="1">The sequence shown here is derived from an EMBL/GenBank/DDBJ whole genome shotgun (WGS) entry which is preliminary data.</text>
</comment>